<evidence type="ECO:0000259" key="9">
    <source>
        <dbReference type="Pfam" id="PF00464"/>
    </source>
</evidence>
<dbReference type="NCBIfam" id="NF000586">
    <property type="entry name" value="PRK00011.1"/>
    <property type="match status" value="1"/>
</dbReference>
<dbReference type="HAMAP" id="MF_00051">
    <property type="entry name" value="SHMT"/>
    <property type="match status" value="1"/>
</dbReference>
<evidence type="ECO:0000313" key="10">
    <source>
        <dbReference type="EMBL" id="KAF2589957.1"/>
    </source>
</evidence>
<dbReference type="GO" id="GO:0004372">
    <property type="term" value="F:glycine hydroxymethyltransferase activity"/>
    <property type="evidence" value="ECO:0007669"/>
    <property type="project" value="UniProtKB-EC"/>
</dbReference>
<dbReference type="InterPro" id="IPR001085">
    <property type="entry name" value="Ser_HO-MeTrfase"/>
</dbReference>
<comment type="similarity">
    <text evidence="4 8">Belongs to the SHMT family.</text>
</comment>
<dbReference type="GO" id="GO:0035999">
    <property type="term" value="P:tetrahydrofolate interconversion"/>
    <property type="evidence" value="ECO:0007669"/>
    <property type="project" value="InterPro"/>
</dbReference>
<dbReference type="FunFam" id="3.40.640.10:FF:000002">
    <property type="entry name" value="Serine hydroxymethyltransferase"/>
    <property type="match status" value="1"/>
</dbReference>
<accession>A0A8S9K815</accession>
<dbReference type="FunFam" id="3.90.1150.10:FF:000005">
    <property type="entry name" value="Serine hydroxymethyltransferase"/>
    <property type="match status" value="1"/>
</dbReference>
<dbReference type="PANTHER" id="PTHR11680:SF35">
    <property type="entry name" value="SERINE HYDROXYMETHYLTRANSFERASE 1"/>
    <property type="match status" value="1"/>
</dbReference>
<dbReference type="SUPFAM" id="SSF53383">
    <property type="entry name" value="PLP-dependent transferases"/>
    <property type="match status" value="2"/>
</dbReference>
<dbReference type="GO" id="GO:0005739">
    <property type="term" value="C:mitochondrion"/>
    <property type="evidence" value="ECO:0007669"/>
    <property type="project" value="TreeGrafter"/>
</dbReference>
<dbReference type="CDD" id="cd00378">
    <property type="entry name" value="SHMT"/>
    <property type="match status" value="1"/>
</dbReference>
<evidence type="ECO:0000256" key="7">
    <source>
        <dbReference type="ARBA" id="ARBA00022898"/>
    </source>
</evidence>
<dbReference type="InterPro" id="IPR015422">
    <property type="entry name" value="PyrdxlP-dep_Trfase_small"/>
</dbReference>
<dbReference type="InterPro" id="IPR049943">
    <property type="entry name" value="Ser_HO-MeTrfase-like"/>
</dbReference>
<comment type="pathway">
    <text evidence="3 8">One-carbon metabolism; tetrahydrofolate interconversion.</text>
</comment>
<evidence type="ECO:0000256" key="1">
    <source>
        <dbReference type="ARBA" id="ARBA00001528"/>
    </source>
</evidence>
<evidence type="ECO:0000256" key="2">
    <source>
        <dbReference type="ARBA" id="ARBA00001933"/>
    </source>
</evidence>
<evidence type="ECO:0000256" key="6">
    <source>
        <dbReference type="ARBA" id="ARBA00022679"/>
    </source>
</evidence>
<organism evidence="10">
    <name type="scientific">Brassica cretica</name>
    <name type="common">Mustard</name>
    <dbReference type="NCBI Taxonomy" id="69181"/>
    <lineage>
        <taxon>Eukaryota</taxon>
        <taxon>Viridiplantae</taxon>
        <taxon>Streptophyta</taxon>
        <taxon>Embryophyta</taxon>
        <taxon>Tracheophyta</taxon>
        <taxon>Spermatophyta</taxon>
        <taxon>Magnoliopsida</taxon>
        <taxon>eudicotyledons</taxon>
        <taxon>Gunneridae</taxon>
        <taxon>Pentapetalae</taxon>
        <taxon>rosids</taxon>
        <taxon>malvids</taxon>
        <taxon>Brassicales</taxon>
        <taxon>Brassicaceae</taxon>
        <taxon>Brassiceae</taxon>
        <taxon>Brassica</taxon>
    </lineage>
</organism>
<dbReference type="PANTHER" id="PTHR11680">
    <property type="entry name" value="SERINE HYDROXYMETHYLTRANSFERASE"/>
    <property type="match status" value="1"/>
</dbReference>
<dbReference type="Gene3D" id="3.90.1150.10">
    <property type="entry name" value="Aspartate Aminotransferase, domain 1"/>
    <property type="match status" value="1"/>
</dbReference>
<dbReference type="AlphaFoldDB" id="A0A8S9K815"/>
<evidence type="ECO:0000256" key="5">
    <source>
        <dbReference type="ARBA" id="ARBA00022563"/>
    </source>
</evidence>
<dbReference type="GO" id="GO:0019264">
    <property type="term" value="P:glycine biosynthetic process from serine"/>
    <property type="evidence" value="ECO:0007669"/>
    <property type="project" value="InterPro"/>
</dbReference>
<dbReference type="InterPro" id="IPR015421">
    <property type="entry name" value="PyrdxlP-dep_Trfase_major"/>
</dbReference>
<gene>
    <name evidence="10" type="ORF">F2Q70_00038471</name>
</gene>
<dbReference type="Pfam" id="PF00464">
    <property type="entry name" value="SHMT"/>
    <property type="match status" value="2"/>
</dbReference>
<dbReference type="InterPro" id="IPR019798">
    <property type="entry name" value="Ser_HO-MeTrfase_PLP_BS"/>
</dbReference>
<dbReference type="Gene3D" id="3.40.640.10">
    <property type="entry name" value="Type I PLP-dependent aspartate aminotransferase-like (Major domain)"/>
    <property type="match status" value="2"/>
</dbReference>
<comment type="function">
    <text evidence="8">Interconversion of serine and glycine.</text>
</comment>
<dbReference type="PROSITE" id="PS00096">
    <property type="entry name" value="SHMT"/>
    <property type="match status" value="2"/>
</dbReference>
<evidence type="ECO:0000256" key="8">
    <source>
        <dbReference type="RuleBase" id="RU000585"/>
    </source>
</evidence>
<dbReference type="InterPro" id="IPR015424">
    <property type="entry name" value="PyrdxlP-dep_Trfase"/>
</dbReference>
<reference evidence="10" key="1">
    <citation type="submission" date="2019-12" db="EMBL/GenBank/DDBJ databases">
        <title>Genome sequencing and annotation of Brassica cretica.</title>
        <authorList>
            <person name="Studholme D.J."/>
            <person name="Sarris P.F."/>
        </authorList>
    </citation>
    <scope>NUCLEOTIDE SEQUENCE</scope>
    <source>
        <strain evidence="10">PFS-102/07</strain>
        <tissue evidence="10">Leaf</tissue>
    </source>
</reference>
<keyword evidence="5 8" id="KW-0554">One-carbon metabolism</keyword>
<evidence type="ECO:0000256" key="3">
    <source>
        <dbReference type="ARBA" id="ARBA00004777"/>
    </source>
</evidence>
<protein>
    <recommendedName>
        <fullName evidence="8">Serine hydroxymethyltransferase</fullName>
        <ecNumber evidence="8">2.1.2.1</ecNumber>
    </recommendedName>
</protein>
<dbReference type="GO" id="GO:0030170">
    <property type="term" value="F:pyridoxal phosphate binding"/>
    <property type="evidence" value="ECO:0007669"/>
    <property type="project" value="InterPro"/>
</dbReference>
<dbReference type="EMBL" id="QGKY02000190">
    <property type="protein sequence ID" value="KAF2589957.1"/>
    <property type="molecule type" value="Genomic_DNA"/>
</dbReference>
<comment type="caution">
    <text evidence="10">The sequence shown here is derived from an EMBL/GenBank/DDBJ whole genome shotgun (WGS) entry which is preliminary data.</text>
</comment>
<feature type="domain" description="Serine hydroxymethyltransferase-like" evidence="9">
    <location>
        <begin position="348"/>
        <end position="530"/>
    </location>
</feature>
<sequence length="590" mass="64436">MDPVSSWGNTPLVTVDPEIHDLIEKEKRRQCRGIELIASENFTSFAVIEALGSALTNKYSEGMPGNRYYGGNEFIDQIENLCQSRALQAFRLDSASWGVNVQPYSGSPANFAAYTALLQPHDRIMGLDLPSGGHLTHGYYTSGGKKISATSIYFESLPYKVNFTTGYIDYDKLEEKAMDFRPKLLICGGSAYPRDWDYARLRAVADKVGALLLCDMAHISGLVAAQEAANPFEYCDVVTTTTHKSLRGPRAGMIFYRKGPKPPKKGQPVGAVYDFEDKINFAVFPALQGGPHNHQIGALAVALKQANTPGFKVYAKQVKANAVALANYLMGKGYSIVTGGTENHLEAANPFEYCDVVTTTTHKSLRGPRAGMIFYRKGPKPPKKGQPVGAVYDFEDKINFAVFPALQGGPHNHQIGALAVALKQANTPGFKVYAKQVKANAVALANYLMGKGYSIVTGGTENHLVLWDLRPLGLTGNKVEKLCDLCNITLNKNAVFGDSSALAPGGVRIGTPAMTSRGLVEKDFEKIGEFLSRSVTLTLNIQKEHGKLLKDFNKGLVNNKEIEELKADVEKFSASYEMPGFLMSEMKYQD</sequence>
<name>A0A8S9K815_BRACR</name>
<dbReference type="EC" id="2.1.2.1" evidence="8"/>
<comment type="cofactor">
    <cofactor evidence="2 8">
        <name>pyridoxal 5'-phosphate</name>
        <dbReference type="ChEBI" id="CHEBI:597326"/>
    </cofactor>
</comment>
<comment type="catalytic activity">
    <reaction evidence="1 8">
        <text>(6R)-5,10-methylene-5,6,7,8-tetrahydrofolate + glycine + H2O = (6S)-5,6,7,8-tetrahydrofolate + L-serine</text>
        <dbReference type="Rhea" id="RHEA:15481"/>
        <dbReference type="ChEBI" id="CHEBI:15377"/>
        <dbReference type="ChEBI" id="CHEBI:15636"/>
        <dbReference type="ChEBI" id="CHEBI:33384"/>
        <dbReference type="ChEBI" id="CHEBI:57305"/>
        <dbReference type="ChEBI" id="CHEBI:57453"/>
        <dbReference type="EC" id="2.1.2.1"/>
    </reaction>
</comment>
<proteinExistence type="inferred from homology"/>
<keyword evidence="6 8" id="KW-0808">Transferase</keyword>
<evidence type="ECO:0000256" key="4">
    <source>
        <dbReference type="ARBA" id="ARBA00006376"/>
    </source>
</evidence>
<dbReference type="InterPro" id="IPR039429">
    <property type="entry name" value="SHMT-like_dom"/>
</dbReference>
<keyword evidence="7 8" id="KW-0663">Pyridoxal phosphate</keyword>
<feature type="domain" description="Serine hydroxymethyltransferase-like" evidence="9">
    <location>
        <begin position="13"/>
        <end position="345"/>
    </location>
</feature>